<dbReference type="Pfam" id="PF02684">
    <property type="entry name" value="LpxB"/>
    <property type="match status" value="1"/>
</dbReference>
<evidence type="ECO:0000256" key="3">
    <source>
        <dbReference type="ARBA" id="ARBA00012687"/>
    </source>
</evidence>
<dbReference type="GO" id="GO:0005543">
    <property type="term" value="F:phospholipid binding"/>
    <property type="evidence" value="ECO:0007669"/>
    <property type="project" value="TreeGrafter"/>
</dbReference>
<dbReference type="RefSeq" id="WP_160784263.1">
    <property type="nucleotide sequence ID" value="NZ_CP086610.1"/>
</dbReference>
<dbReference type="GO" id="GO:0008915">
    <property type="term" value="F:lipid-A-disaccharide synthase activity"/>
    <property type="evidence" value="ECO:0007669"/>
    <property type="project" value="UniProtKB-UniRule"/>
</dbReference>
<evidence type="ECO:0000256" key="8">
    <source>
        <dbReference type="ARBA" id="ARBA00022679"/>
    </source>
</evidence>
<evidence type="ECO:0000256" key="11">
    <source>
        <dbReference type="NCBIfam" id="TIGR00215"/>
    </source>
</evidence>
<dbReference type="AlphaFoldDB" id="A0A6N8T714"/>
<evidence type="ECO:0000256" key="7">
    <source>
        <dbReference type="ARBA" id="ARBA00022676"/>
    </source>
</evidence>
<evidence type="ECO:0000256" key="2">
    <source>
        <dbReference type="ARBA" id="ARBA00007868"/>
    </source>
</evidence>
<comment type="caution">
    <text evidence="12">The sequence shown here is derived from an EMBL/GenBank/DDBJ whole genome shotgun (WGS) entry which is preliminary data.</text>
</comment>
<evidence type="ECO:0000256" key="6">
    <source>
        <dbReference type="ARBA" id="ARBA00022556"/>
    </source>
</evidence>
<accession>A0A6N8T714</accession>
<keyword evidence="9" id="KW-0443">Lipid metabolism</keyword>
<dbReference type="PANTHER" id="PTHR30372:SF4">
    <property type="entry name" value="LIPID-A-DISACCHARIDE SYNTHASE, MITOCHONDRIAL-RELATED"/>
    <property type="match status" value="1"/>
</dbReference>
<dbReference type="EMBL" id="WUML01000001">
    <property type="protein sequence ID" value="MXN98788.1"/>
    <property type="molecule type" value="Genomic_DNA"/>
</dbReference>
<keyword evidence="6" id="KW-0441">Lipid A biosynthesis</keyword>
<organism evidence="12 13">
    <name type="scientific">Shinella zoogloeoides</name>
    <name type="common">Crabtreella saccharophila</name>
    <dbReference type="NCBI Taxonomy" id="352475"/>
    <lineage>
        <taxon>Bacteria</taxon>
        <taxon>Pseudomonadati</taxon>
        <taxon>Pseudomonadota</taxon>
        <taxon>Alphaproteobacteria</taxon>
        <taxon>Hyphomicrobiales</taxon>
        <taxon>Rhizobiaceae</taxon>
        <taxon>Shinella</taxon>
    </lineage>
</organism>
<dbReference type="PANTHER" id="PTHR30372">
    <property type="entry name" value="LIPID-A-DISACCHARIDE SYNTHASE"/>
    <property type="match status" value="1"/>
</dbReference>
<keyword evidence="7 12" id="KW-0328">Glycosyltransferase</keyword>
<dbReference type="Proteomes" id="UP000440304">
    <property type="component" value="Unassembled WGS sequence"/>
</dbReference>
<comment type="catalytic activity">
    <reaction evidence="10">
        <text>a lipid X + a UDP-2-N,3-O-bis[(3R)-3-hydroxyacyl]-alpha-D-glucosamine = a lipid A disaccharide + UDP + H(+)</text>
        <dbReference type="Rhea" id="RHEA:67828"/>
        <dbReference type="ChEBI" id="CHEBI:15378"/>
        <dbReference type="ChEBI" id="CHEBI:58223"/>
        <dbReference type="ChEBI" id="CHEBI:137748"/>
        <dbReference type="ChEBI" id="CHEBI:176338"/>
        <dbReference type="ChEBI" id="CHEBI:176343"/>
        <dbReference type="EC" id="2.4.1.182"/>
    </reaction>
</comment>
<reference evidence="12 13" key="1">
    <citation type="submission" date="2019-12" db="EMBL/GenBank/DDBJ databases">
        <title>Shinella granuli gen. nov., sp. nov., and proposal of the reclassification of Zoogloea ramigera ATCC 19623 as Shinella zoogloeoides sp. nov.</title>
        <authorList>
            <person name="Gao J."/>
        </authorList>
    </citation>
    <scope>NUCLEOTIDE SEQUENCE [LARGE SCALE GENOMIC DNA]</scope>
    <source>
        <strain evidence="12 13">DSM 287</strain>
    </source>
</reference>
<evidence type="ECO:0000256" key="10">
    <source>
        <dbReference type="ARBA" id="ARBA00048975"/>
    </source>
</evidence>
<proteinExistence type="inferred from homology"/>
<dbReference type="NCBIfam" id="TIGR00215">
    <property type="entry name" value="lpxB"/>
    <property type="match status" value="1"/>
</dbReference>
<protein>
    <recommendedName>
        <fullName evidence="4 11">Lipid-A-disaccharide synthase</fullName>
        <ecNumber evidence="3 11">2.4.1.182</ecNumber>
    </recommendedName>
</protein>
<comment type="similarity">
    <text evidence="2">Belongs to the LpxB family.</text>
</comment>
<keyword evidence="8 12" id="KW-0808">Transferase</keyword>
<dbReference type="OrthoDB" id="9801642at2"/>
<dbReference type="InterPro" id="IPR003835">
    <property type="entry name" value="Glyco_trans_19"/>
</dbReference>
<dbReference type="GO" id="GO:0016020">
    <property type="term" value="C:membrane"/>
    <property type="evidence" value="ECO:0007669"/>
    <property type="project" value="GOC"/>
</dbReference>
<evidence type="ECO:0000256" key="4">
    <source>
        <dbReference type="ARBA" id="ARBA00020902"/>
    </source>
</evidence>
<evidence type="ECO:0000313" key="13">
    <source>
        <dbReference type="Proteomes" id="UP000440304"/>
    </source>
</evidence>
<sequence>MAQESLRIGVIAGEVSGDLLGGDLISALRVAYPGNIELVGVGGEALERQGLKSLFDFSELSIMGLSQVLKRLPLLLRRIRQTAEAMIAARPDVLLIIDSPDFTHRVAKRVRMALPDLPVVNYVCPSVWAWKEERAPRMRAYVDRVLALLPFEPAAMERLGGPQTTYVGHRLISDPDIQRIRTARLARPDRAPGERLCLLLPGSRSTEISRLLPVFAQMAKDLSARNPGIRFLLPTVPRQEALVRRLTADWPVKPQITTTAEGKWQAFVEADAAIAASGTIILELALARVPVVSTYRFDWLANTFLLRKVKVWSAAIPNIIADYIVVPEFLNEQVRPGTLVRCFERLAVDTTERRAMLEGYDLVHERMQTPRPPGEAGAAVILDLLATKKAGAKTHRPSSSSLSH</sequence>
<name>A0A6N8T714_SHIZO</name>
<keyword evidence="5" id="KW-0444">Lipid biosynthesis</keyword>
<evidence type="ECO:0000256" key="9">
    <source>
        <dbReference type="ARBA" id="ARBA00023098"/>
    </source>
</evidence>
<dbReference type="GO" id="GO:0009245">
    <property type="term" value="P:lipid A biosynthetic process"/>
    <property type="evidence" value="ECO:0007669"/>
    <property type="project" value="UniProtKB-UniRule"/>
</dbReference>
<comment type="function">
    <text evidence="1">Condensation of UDP-2,3-diacylglucosamine and 2,3-diacylglucosamine-1-phosphate to form lipid A disaccharide, a precursor of lipid A, a phosphorylated glycolipid that anchors the lipopolysaccharide to the outer membrane of the cell.</text>
</comment>
<dbReference type="SUPFAM" id="SSF53756">
    <property type="entry name" value="UDP-Glycosyltransferase/glycogen phosphorylase"/>
    <property type="match status" value="1"/>
</dbReference>
<evidence type="ECO:0000256" key="5">
    <source>
        <dbReference type="ARBA" id="ARBA00022516"/>
    </source>
</evidence>
<dbReference type="EC" id="2.4.1.182" evidence="3 11"/>
<gene>
    <name evidence="12" type="primary">lpxB</name>
    <name evidence="12" type="ORF">GR156_00615</name>
</gene>
<evidence type="ECO:0000256" key="1">
    <source>
        <dbReference type="ARBA" id="ARBA00002056"/>
    </source>
</evidence>
<evidence type="ECO:0000313" key="12">
    <source>
        <dbReference type="EMBL" id="MXN98788.1"/>
    </source>
</evidence>